<feature type="transmembrane region" description="Helical" evidence="14">
    <location>
        <begin position="338"/>
        <end position="356"/>
    </location>
</feature>
<feature type="transmembrane region" description="Helical" evidence="14">
    <location>
        <begin position="158"/>
        <end position="177"/>
    </location>
</feature>
<sequence length="475" mass="53814">MLFPTLTFHIFFVVTFALIWLCRDNEWRKILLLVGSWIFYGAWDWRFVALLIASGLLNWAVAELILAAKQRARNGEGWPGAARFWLVTGVVANLTILGFFKYYGFFLEQLIALLHSAGWERDVPIMQVILPVGVSFFTFQGMSYQIDIYRDKTERASLLDITLLMSFFPHLVAGPIVRASHLVPQFRAIPKLTVSMAAAGLTLILWGLFKKTVIASELATNFVDPVFFDPSAHGSLDLLLGAYGYAVQIYCDFSAYSDMAVGLAALLGYRFPWNFNQPYRAATLQDFWRRWHISLSQWLRDYLYISLGGSRHGTARLYFALSMTMLLGGLWHGASWNFVIWGAIHGGVLVAERVWWSVRRDGWPKAPHWLSIFFTFHVVTLAWIFFRSAEFGDAMAYLEGMAALRGGAVTATPLMVLLMLIGLSFHFFPRDGVQRAAVWLRAVPAWRAAIICVAALVLLEAMRPDGVAPFIYYQF</sequence>
<dbReference type="GO" id="GO:0042121">
    <property type="term" value="P:alginic acid biosynthetic process"/>
    <property type="evidence" value="ECO:0007669"/>
    <property type="project" value="UniProtKB-KW"/>
</dbReference>
<dbReference type="InterPro" id="IPR004299">
    <property type="entry name" value="MBOAT_fam"/>
</dbReference>
<dbReference type="GO" id="GO:0005886">
    <property type="term" value="C:plasma membrane"/>
    <property type="evidence" value="ECO:0007669"/>
    <property type="project" value="UniProtKB-SubCell"/>
</dbReference>
<evidence type="ECO:0000256" key="1">
    <source>
        <dbReference type="ARBA" id="ARBA00004651"/>
    </source>
</evidence>
<evidence type="ECO:0000256" key="6">
    <source>
        <dbReference type="ARBA" id="ARBA00022679"/>
    </source>
</evidence>
<feature type="transmembrane region" description="Helical" evidence="14">
    <location>
        <begin position="125"/>
        <end position="146"/>
    </location>
</feature>
<feature type="transmembrane region" description="Helical" evidence="14">
    <location>
        <begin position="189"/>
        <end position="209"/>
    </location>
</feature>
<keyword evidence="7 14" id="KW-0812">Transmembrane</keyword>
<dbReference type="GO" id="GO:0016746">
    <property type="term" value="F:acyltransferase activity"/>
    <property type="evidence" value="ECO:0007669"/>
    <property type="project" value="UniProtKB-KW"/>
</dbReference>
<keyword evidence="10 13" id="KW-0472">Membrane</keyword>
<protein>
    <recommendedName>
        <fullName evidence="4">Probable alginate O-acetylase AlgI</fullName>
    </recommendedName>
    <alternativeName>
        <fullName evidence="12">Alginate biosynthesis protein AlgI</fullName>
    </alternativeName>
</protein>
<feature type="transmembrane region" description="Helical" evidence="14">
    <location>
        <begin position="368"/>
        <end position="386"/>
    </location>
</feature>
<comment type="pathway">
    <text evidence="2">Glycan biosynthesis; alginate biosynthesis.</text>
</comment>
<organism evidence="15 16">
    <name type="scientific">Sphingomonas lacunae</name>
    <dbReference type="NCBI Taxonomy" id="2698828"/>
    <lineage>
        <taxon>Bacteria</taxon>
        <taxon>Pseudomonadati</taxon>
        <taxon>Pseudomonadota</taxon>
        <taxon>Alphaproteobacteria</taxon>
        <taxon>Sphingomonadales</taxon>
        <taxon>Sphingomonadaceae</taxon>
        <taxon>Sphingomonas</taxon>
    </lineage>
</organism>
<dbReference type="InterPro" id="IPR028362">
    <property type="entry name" value="AlgI"/>
</dbReference>
<dbReference type="Proteomes" id="UP000503018">
    <property type="component" value="Chromosome"/>
</dbReference>
<evidence type="ECO:0000256" key="2">
    <source>
        <dbReference type="ARBA" id="ARBA00005182"/>
    </source>
</evidence>
<feature type="transmembrane region" description="Helical" evidence="14">
    <location>
        <begin position="80"/>
        <end position="105"/>
    </location>
</feature>
<evidence type="ECO:0000256" key="13">
    <source>
        <dbReference type="PIRNR" id="PIRNR016636"/>
    </source>
</evidence>
<reference evidence="15 16" key="1">
    <citation type="submission" date="2020-01" db="EMBL/GenBank/DDBJ databases">
        <title>Sphingomonas sp. strain CSW-10.</title>
        <authorList>
            <person name="Chen W.-M."/>
        </authorList>
    </citation>
    <scope>NUCLEOTIDE SEQUENCE [LARGE SCALE GENOMIC DNA]</scope>
    <source>
        <strain evidence="15 16">CSW-10</strain>
    </source>
</reference>
<evidence type="ECO:0000256" key="3">
    <source>
        <dbReference type="ARBA" id="ARBA00010323"/>
    </source>
</evidence>
<evidence type="ECO:0000256" key="14">
    <source>
        <dbReference type="SAM" id="Phobius"/>
    </source>
</evidence>
<evidence type="ECO:0000256" key="10">
    <source>
        <dbReference type="ARBA" id="ARBA00023136"/>
    </source>
</evidence>
<keyword evidence="16" id="KW-1185">Reference proteome</keyword>
<evidence type="ECO:0000313" key="15">
    <source>
        <dbReference type="EMBL" id="QJQ31208.1"/>
    </source>
</evidence>
<dbReference type="RefSeq" id="WP_169943424.1">
    <property type="nucleotide sequence ID" value="NZ_CP053015.1"/>
</dbReference>
<feature type="transmembrane region" description="Helical" evidence="14">
    <location>
        <begin position="438"/>
        <end position="459"/>
    </location>
</feature>
<evidence type="ECO:0000256" key="7">
    <source>
        <dbReference type="ARBA" id="ARBA00022692"/>
    </source>
</evidence>
<feature type="transmembrane region" description="Helical" evidence="14">
    <location>
        <begin position="315"/>
        <end position="332"/>
    </location>
</feature>
<name>A0A6M4AQA3_9SPHN</name>
<feature type="transmembrane region" description="Helical" evidence="14">
    <location>
        <begin position="6"/>
        <end position="22"/>
    </location>
</feature>
<evidence type="ECO:0000256" key="5">
    <source>
        <dbReference type="ARBA" id="ARBA00022475"/>
    </source>
</evidence>
<evidence type="ECO:0000313" key="16">
    <source>
        <dbReference type="Proteomes" id="UP000503018"/>
    </source>
</evidence>
<keyword evidence="8" id="KW-0016">Alginate biosynthesis</keyword>
<evidence type="ECO:0000256" key="11">
    <source>
        <dbReference type="ARBA" id="ARBA00023315"/>
    </source>
</evidence>
<keyword evidence="9 14" id="KW-1133">Transmembrane helix</keyword>
<dbReference type="InterPro" id="IPR024194">
    <property type="entry name" value="Ac/AlaTfrase_AlgI/DltB"/>
</dbReference>
<dbReference type="Pfam" id="PF03062">
    <property type="entry name" value="MBOAT"/>
    <property type="match status" value="1"/>
</dbReference>
<evidence type="ECO:0000256" key="9">
    <source>
        <dbReference type="ARBA" id="ARBA00022989"/>
    </source>
</evidence>
<dbReference type="EMBL" id="CP053015">
    <property type="protein sequence ID" value="QJQ31208.1"/>
    <property type="molecule type" value="Genomic_DNA"/>
</dbReference>
<evidence type="ECO:0000256" key="4">
    <source>
        <dbReference type="ARBA" id="ARBA00016084"/>
    </source>
</evidence>
<keyword evidence="6 13" id="KW-0808">Transferase</keyword>
<dbReference type="InterPro" id="IPR051085">
    <property type="entry name" value="MB_O-acyltransferase"/>
</dbReference>
<evidence type="ECO:0000256" key="8">
    <source>
        <dbReference type="ARBA" id="ARBA00022841"/>
    </source>
</evidence>
<gene>
    <name evidence="15" type="ORF">GV829_01075</name>
</gene>
<proteinExistence type="inferred from homology"/>
<feature type="transmembrane region" description="Helical" evidence="14">
    <location>
        <begin position="406"/>
        <end position="426"/>
    </location>
</feature>
<comment type="similarity">
    <text evidence="3 13">Belongs to the membrane-bound acyltransferase family.</text>
</comment>
<comment type="subcellular location">
    <subcellularLocation>
        <location evidence="1">Cell membrane</location>
        <topology evidence="1">Multi-pass membrane protein</topology>
    </subcellularLocation>
</comment>
<feature type="transmembrane region" description="Helical" evidence="14">
    <location>
        <begin position="49"/>
        <end position="68"/>
    </location>
</feature>
<dbReference type="AlphaFoldDB" id="A0A6M4AQA3"/>
<dbReference type="PIRSF" id="PIRSF016636">
    <property type="entry name" value="AlgI_DltB"/>
    <property type="match status" value="1"/>
</dbReference>
<evidence type="ECO:0000256" key="12">
    <source>
        <dbReference type="ARBA" id="ARBA00031030"/>
    </source>
</evidence>
<keyword evidence="5 13" id="KW-1003">Cell membrane</keyword>
<keyword evidence="11 13" id="KW-0012">Acyltransferase</keyword>
<dbReference type="PANTHER" id="PTHR13285">
    <property type="entry name" value="ACYLTRANSFERASE"/>
    <property type="match status" value="1"/>
</dbReference>
<accession>A0A6M4AQA3</accession>
<dbReference type="KEGG" id="slan:GV829_01075"/>
<dbReference type="PIRSF" id="PIRSF500217">
    <property type="entry name" value="AlgI"/>
    <property type="match status" value="1"/>
</dbReference>
<dbReference type="PANTHER" id="PTHR13285:SF23">
    <property type="entry name" value="TEICHOIC ACID D-ALANYLTRANSFERASE"/>
    <property type="match status" value="1"/>
</dbReference>